<evidence type="ECO:0000256" key="2">
    <source>
        <dbReference type="ARBA" id="ARBA00022630"/>
    </source>
</evidence>
<dbReference type="InterPro" id="IPR027056">
    <property type="entry name" value="Gluconate_2DH_su3"/>
</dbReference>
<dbReference type="GO" id="GO:0016614">
    <property type="term" value="F:oxidoreductase activity, acting on CH-OH group of donors"/>
    <property type="evidence" value="ECO:0007669"/>
    <property type="project" value="InterPro"/>
</dbReference>
<keyword evidence="3" id="KW-0274">FAD</keyword>
<keyword evidence="9" id="KW-1185">Reference proteome</keyword>
<reference evidence="9" key="1">
    <citation type="submission" date="2013-08" db="EMBL/GenBank/DDBJ databases">
        <title>Intrasporangium oryzae NRRL B-24470.</title>
        <authorList>
            <person name="Liu H."/>
            <person name="Wang G."/>
        </authorList>
    </citation>
    <scope>NUCLEOTIDE SEQUENCE [LARGE SCALE GENOMIC DNA]</scope>
    <source>
        <strain evidence="9">Q5-1</strain>
    </source>
</reference>
<dbReference type="AlphaFoldDB" id="W9GGA3"/>
<dbReference type="Pfam" id="PF13618">
    <property type="entry name" value="Gluconate_2-dh3"/>
    <property type="match status" value="1"/>
</dbReference>
<evidence type="ECO:0000313" key="9">
    <source>
        <dbReference type="Proteomes" id="UP000019494"/>
    </source>
</evidence>
<evidence type="ECO:0000256" key="4">
    <source>
        <dbReference type="ARBA" id="ARBA00023002"/>
    </source>
</evidence>
<organism evidence="8 9">
    <name type="scientific">Intrasporangium chromatireducens Q5-1</name>
    <dbReference type="NCBI Taxonomy" id="584657"/>
    <lineage>
        <taxon>Bacteria</taxon>
        <taxon>Bacillati</taxon>
        <taxon>Actinomycetota</taxon>
        <taxon>Actinomycetes</taxon>
        <taxon>Micrococcales</taxon>
        <taxon>Intrasporangiaceae</taxon>
        <taxon>Intrasporangium</taxon>
    </lineage>
</organism>
<dbReference type="Pfam" id="PF00732">
    <property type="entry name" value="GMC_oxred_N"/>
    <property type="match status" value="1"/>
</dbReference>
<evidence type="ECO:0000256" key="5">
    <source>
        <dbReference type="SAM" id="MobiDB-lite"/>
    </source>
</evidence>
<dbReference type="Proteomes" id="UP000019494">
    <property type="component" value="Unassembled WGS sequence"/>
</dbReference>
<dbReference type="PANTHER" id="PTHR46056:SF12">
    <property type="entry name" value="LONG-CHAIN-ALCOHOL OXIDASE"/>
    <property type="match status" value="1"/>
</dbReference>
<dbReference type="Pfam" id="PF05199">
    <property type="entry name" value="GMC_oxred_C"/>
    <property type="match status" value="1"/>
</dbReference>
<comment type="similarity">
    <text evidence="1">Belongs to the GMC oxidoreductase family.</text>
</comment>
<dbReference type="SUPFAM" id="SSF51905">
    <property type="entry name" value="FAD/NAD(P)-binding domain"/>
    <property type="match status" value="1"/>
</dbReference>
<feature type="domain" description="Glucose-methanol-choline oxidoreductase N-terminal" evidence="6">
    <location>
        <begin position="388"/>
        <end position="549"/>
    </location>
</feature>
<gene>
    <name evidence="8" type="ORF">N864_07520</name>
</gene>
<dbReference type="EMBL" id="AWQS01000150">
    <property type="protein sequence ID" value="EWT05070.1"/>
    <property type="molecule type" value="Genomic_DNA"/>
</dbReference>
<feature type="domain" description="Glucose-methanol-choline oxidoreductase C-terminal" evidence="7">
    <location>
        <begin position="659"/>
        <end position="772"/>
    </location>
</feature>
<keyword evidence="4" id="KW-0560">Oxidoreductase</keyword>
<protein>
    <submittedName>
        <fullName evidence="8">Glucose-methanol-choline oxidoreductase</fullName>
    </submittedName>
</protein>
<evidence type="ECO:0000256" key="3">
    <source>
        <dbReference type="ARBA" id="ARBA00022827"/>
    </source>
</evidence>
<dbReference type="PATRIC" id="fig|584657.3.peg.3044"/>
<sequence>MRGRVPYDSETPHGLAPRFPGFDALHEVESWDPVTAGVVLERLGPRPPLRFFSPTEEAIARPLLDLIVDQHEEPRVPVFEMIDQRLAEMTTDGWHYEDLPPDDQAWSASLTALDEDAQERHGCGFAGCSRDAAAALLQAVLDLGSKQWHGMAANRVWSLWSRYACTAFYSHPWAWNELGWPGPAYPRGYKDLGIDRREPFEVADSRPSAVPVAEEHMRSGPRPPRSDTPLPAAPASFIKDGSADAVRSRNESAWLLPAGHRRVNEDLRHSMRRFDDNDVVDAVIVGCGAGGATMAQRLSRAGWRVVALDAGPFWDPDRDWVSDEAGSHHLYWTEPRVIGGTDPVPLGSNNSGRGVGGSMVHFAGYTPRFHPSDFMTQTVDGVGQDWPISYEDLRPYYQLIEGELPVSGEDWPWGDPHSYPHSPHPMSGNGVLFRKGCDALGIETRVGPVAITNGRFGHRQHCIYRGFCLQGCKVGAKASPLITHVPDALAHGAEIRPDSMVTRVEFDERTGEATGVHYVHHGVERFQRAAHVIVAGYSIETPRLLLNSTSRRFPDGLCNDHDLVGRYLMVQGAPQTGGRFPNEVRMYKAPPPEISTEAFYETDPTSGAKRGFSIQDVSPLPITWSEHFAGQQIWGHELRELMSDYVHWACLGALCEFLPQADNRVTLADQKDRRGMPVAKFDYSQCDNDRKLMDRAQQTMEEILLAAGAEHVTTFRRFAHLVGGARMGRDETEGVVDADCRSFAVPNLLITDGSVLPTQGSANPALTIMSVAARAADRLITNRRTTG</sequence>
<evidence type="ECO:0000256" key="1">
    <source>
        <dbReference type="ARBA" id="ARBA00010790"/>
    </source>
</evidence>
<evidence type="ECO:0000259" key="7">
    <source>
        <dbReference type="Pfam" id="PF05199"/>
    </source>
</evidence>
<dbReference type="InterPro" id="IPR000172">
    <property type="entry name" value="GMC_OxRdtase_N"/>
</dbReference>
<proteinExistence type="inferred from homology"/>
<evidence type="ECO:0000259" key="6">
    <source>
        <dbReference type="Pfam" id="PF00732"/>
    </source>
</evidence>
<dbReference type="Gene3D" id="3.50.50.60">
    <property type="entry name" value="FAD/NAD(P)-binding domain"/>
    <property type="match status" value="2"/>
</dbReference>
<dbReference type="GO" id="GO:0050660">
    <property type="term" value="F:flavin adenine dinucleotide binding"/>
    <property type="evidence" value="ECO:0007669"/>
    <property type="project" value="InterPro"/>
</dbReference>
<keyword evidence="2" id="KW-0285">Flavoprotein</keyword>
<dbReference type="RefSeq" id="WP_081793923.1">
    <property type="nucleotide sequence ID" value="NZ_AWQS01000150.1"/>
</dbReference>
<feature type="region of interest" description="Disordered" evidence="5">
    <location>
        <begin position="203"/>
        <end position="233"/>
    </location>
</feature>
<dbReference type="InterPro" id="IPR036188">
    <property type="entry name" value="FAD/NAD-bd_sf"/>
</dbReference>
<dbReference type="PANTHER" id="PTHR46056">
    <property type="entry name" value="LONG-CHAIN-ALCOHOL OXIDASE"/>
    <property type="match status" value="1"/>
</dbReference>
<comment type="caution">
    <text evidence="8">The sequence shown here is derived from an EMBL/GenBank/DDBJ whole genome shotgun (WGS) entry which is preliminary data.</text>
</comment>
<evidence type="ECO:0000313" key="8">
    <source>
        <dbReference type="EMBL" id="EWT05070.1"/>
    </source>
</evidence>
<name>W9GGA3_9MICO</name>
<dbReference type="SUPFAM" id="SSF54373">
    <property type="entry name" value="FAD-linked reductases, C-terminal domain"/>
    <property type="match status" value="1"/>
</dbReference>
<dbReference type="InterPro" id="IPR007867">
    <property type="entry name" value="GMC_OxRtase_C"/>
</dbReference>
<dbReference type="OrthoDB" id="9798604at2"/>
<accession>W9GGA3</accession>